<evidence type="ECO:0000313" key="2">
    <source>
        <dbReference type="Proteomes" id="UP000284021"/>
    </source>
</evidence>
<dbReference type="InterPro" id="IPR021490">
    <property type="entry name" value="DUF3144"/>
</dbReference>
<gene>
    <name evidence="1" type="ORF">D3879_06535</name>
</gene>
<proteinExistence type="predicted"/>
<dbReference type="Proteomes" id="UP000284021">
    <property type="component" value="Unassembled WGS sequence"/>
</dbReference>
<dbReference type="OrthoDB" id="5344355at2"/>
<evidence type="ECO:0000313" key="1">
    <source>
        <dbReference type="EMBL" id="RJG12930.1"/>
    </source>
</evidence>
<dbReference type="EMBL" id="QYUR01000002">
    <property type="protein sequence ID" value="RJG12930.1"/>
    <property type="molecule type" value="Genomic_DNA"/>
</dbReference>
<dbReference type="Pfam" id="PF11342">
    <property type="entry name" value="DUF3144"/>
    <property type="match status" value="1"/>
</dbReference>
<dbReference type="AlphaFoldDB" id="A0A418XKD2"/>
<comment type="caution">
    <text evidence="1">The sequence shown here is derived from an EMBL/GenBank/DDBJ whole genome shotgun (WGS) entry which is preliminary data.</text>
</comment>
<dbReference type="Gene3D" id="1.10.287.3020">
    <property type="match status" value="1"/>
</dbReference>
<organism evidence="1 2">
    <name type="scientific">Pseudomonas cavernicola</name>
    <dbReference type="NCBI Taxonomy" id="2320866"/>
    <lineage>
        <taxon>Bacteria</taxon>
        <taxon>Pseudomonadati</taxon>
        <taxon>Pseudomonadota</taxon>
        <taxon>Gammaproteobacteria</taxon>
        <taxon>Pseudomonadales</taxon>
        <taxon>Pseudomonadaceae</taxon>
        <taxon>Pseudomonas</taxon>
    </lineage>
</organism>
<accession>A0A418XKD2</accession>
<reference evidence="1 2" key="1">
    <citation type="submission" date="2018-09" db="EMBL/GenBank/DDBJ databases">
        <authorList>
            <person name="Zhu H."/>
        </authorList>
    </citation>
    <scope>NUCLEOTIDE SEQUENCE [LARGE SCALE GENOMIC DNA]</scope>
    <source>
        <strain evidence="1 2">K1S02-6</strain>
    </source>
</reference>
<protein>
    <submittedName>
        <fullName evidence="1">DUF3144 domain-containing protein</fullName>
    </submittedName>
</protein>
<name>A0A418XKD2_9PSED</name>
<sequence length="34" mass="4228">MEYFLTEYRKMLEENLDDYINNFSSYMQLPDENA</sequence>
<keyword evidence="2" id="KW-1185">Reference proteome</keyword>